<dbReference type="STRING" id="1678841.TBC1_111525"/>
<gene>
    <name evidence="3" type="ORF">TBC1_111525</name>
</gene>
<reference evidence="3" key="1">
    <citation type="journal article" date="2015" name="Genome Announc.">
        <title>Draft Genome Sequence of Bacteroidales Strain TBC1, a Novel Isolate from a Methanogenic Wastewater Treatment System.</title>
        <authorList>
            <person name="Tourlousse D.M."/>
            <person name="Matsuura N."/>
            <person name="Sun L."/>
            <person name="Toyonaga M."/>
            <person name="Kuroda K."/>
            <person name="Ohashi A."/>
            <person name="Cruz R."/>
            <person name="Yamaguchi T."/>
            <person name="Sekiguchi Y."/>
        </authorList>
    </citation>
    <scope>NUCLEOTIDE SEQUENCE [LARGE SCALE GENOMIC DNA]</scope>
    <source>
        <strain evidence="3">TBC1</strain>
    </source>
</reference>
<dbReference type="Proteomes" id="UP000053091">
    <property type="component" value="Unassembled WGS sequence"/>
</dbReference>
<dbReference type="SUPFAM" id="SSF160574">
    <property type="entry name" value="BT0923-like"/>
    <property type="match status" value="1"/>
</dbReference>
<feature type="chain" id="PRO_5006633105" description="Putative beta-lactamase-inhibitor-like PepSY-like domain-containing protein" evidence="1">
    <location>
        <begin position="21"/>
        <end position="153"/>
    </location>
</feature>
<protein>
    <recommendedName>
        <fullName evidence="2">Putative beta-lactamase-inhibitor-like PepSY-like domain-containing protein</fullName>
    </recommendedName>
</protein>
<sequence>MKTSKLFVIAFAAISINACAQKPNVPEKVNKAFTQKFSDAKSVKWDKENETEWEAEFKINGQEYSANYSTDGVWIETEHEIEKSAIPANVKQTLDTEFAGYKIEEAEISETAEGSVYEFELEKDKTNMEVAVSPDGKVVKKEVKTEKDEETND</sequence>
<evidence type="ECO:0000259" key="2">
    <source>
        <dbReference type="Pfam" id="PF11396"/>
    </source>
</evidence>
<feature type="domain" description="Putative beta-lactamase-inhibitor-like PepSY-like" evidence="2">
    <location>
        <begin position="24"/>
        <end position="58"/>
    </location>
</feature>
<evidence type="ECO:0000256" key="1">
    <source>
        <dbReference type="SAM" id="SignalP"/>
    </source>
</evidence>
<dbReference type="RefSeq" id="WP_062040345.1">
    <property type="nucleotide sequence ID" value="NZ_DF968182.1"/>
</dbReference>
<proteinExistence type="predicted"/>
<dbReference type="InterPro" id="IPR021533">
    <property type="entry name" value="PepSY-like"/>
</dbReference>
<feature type="signal peptide" evidence="1">
    <location>
        <begin position="1"/>
        <end position="20"/>
    </location>
</feature>
<dbReference type="EMBL" id="DF968182">
    <property type="protein sequence ID" value="GAP43372.1"/>
    <property type="molecule type" value="Genomic_DNA"/>
</dbReference>
<evidence type="ECO:0000313" key="3">
    <source>
        <dbReference type="EMBL" id="GAP43372.1"/>
    </source>
</evidence>
<keyword evidence="1" id="KW-0732">Signal</keyword>
<feature type="domain" description="Putative beta-lactamase-inhibitor-like PepSY-like" evidence="2">
    <location>
        <begin position="61"/>
        <end position="139"/>
    </location>
</feature>
<organism evidence="3">
    <name type="scientific">Lentimicrobium saccharophilum</name>
    <dbReference type="NCBI Taxonomy" id="1678841"/>
    <lineage>
        <taxon>Bacteria</taxon>
        <taxon>Pseudomonadati</taxon>
        <taxon>Bacteroidota</taxon>
        <taxon>Bacteroidia</taxon>
        <taxon>Bacteroidales</taxon>
        <taxon>Lentimicrobiaceae</taxon>
        <taxon>Lentimicrobium</taxon>
    </lineage>
</organism>
<evidence type="ECO:0000313" key="4">
    <source>
        <dbReference type="Proteomes" id="UP000053091"/>
    </source>
</evidence>
<dbReference type="OrthoDB" id="799540at2"/>
<keyword evidence="4" id="KW-1185">Reference proteome</keyword>
<accession>A0A0S7BRX8</accession>
<name>A0A0S7BRX8_9BACT</name>
<dbReference type="Gene3D" id="3.10.450.360">
    <property type="match status" value="1"/>
</dbReference>
<dbReference type="Pfam" id="PF11396">
    <property type="entry name" value="PepSY_like"/>
    <property type="match status" value="2"/>
</dbReference>
<dbReference type="AlphaFoldDB" id="A0A0S7BRX8"/>